<dbReference type="AlphaFoldDB" id="A0AAV4MVL0"/>
<gene>
    <name evidence="1" type="ORF">CEXT_431921</name>
</gene>
<dbReference type="Proteomes" id="UP001054945">
    <property type="component" value="Unassembled WGS sequence"/>
</dbReference>
<evidence type="ECO:0000313" key="1">
    <source>
        <dbReference type="EMBL" id="GIX76358.1"/>
    </source>
</evidence>
<protein>
    <submittedName>
        <fullName evidence="1">Uncharacterized protein</fullName>
    </submittedName>
</protein>
<organism evidence="1 2">
    <name type="scientific">Caerostris extrusa</name>
    <name type="common">Bark spider</name>
    <name type="synonym">Caerostris bankana</name>
    <dbReference type="NCBI Taxonomy" id="172846"/>
    <lineage>
        <taxon>Eukaryota</taxon>
        <taxon>Metazoa</taxon>
        <taxon>Ecdysozoa</taxon>
        <taxon>Arthropoda</taxon>
        <taxon>Chelicerata</taxon>
        <taxon>Arachnida</taxon>
        <taxon>Araneae</taxon>
        <taxon>Araneomorphae</taxon>
        <taxon>Entelegynae</taxon>
        <taxon>Araneoidea</taxon>
        <taxon>Araneidae</taxon>
        <taxon>Caerostris</taxon>
    </lineage>
</organism>
<sequence>AHRLFACCHHLASLSRANTRCHRLFSTVNVFCCCHLLFLQFSATPDCSSLSASLRSSARSDFCYRSCPHSSSSCHTAGSSLFSPTRFPAEFSGQRFQLPVISLLASSLSSIPCCHHLLFVDFCYHRLSLLPSSNTASCDFLCCLQFTSTIYYRLRLRKSSSIRETSATIVCYCCHHLTLLPVTFSAANFPTAVIVFFCCRHLLFSVTSATIVCHSCHHLTLLRMTFSAADIYIYYYRLLLLSSSIRVTSATIALTAAVI</sequence>
<accession>A0AAV4MVL0</accession>
<evidence type="ECO:0000313" key="2">
    <source>
        <dbReference type="Proteomes" id="UP001054945"/>
    </source>
</evidence>
<feature type="non-terminal residue" evidence="1">
    <location>
        <position position="1"/>
    </location>
</feature>
<dbReference type="EMBL" id="BPLR01002661">
    <property type="protein sequence ID" value="GIX76358.1"/>
    <property type="molecule type" value="Genomic_DNA"/>
</dbReference>
<name>A0AAV4MVL0_CAEEX</name>
<keyword evidence="2" id="KW-1185">Reference proteome</keyword>
<reference evidence="1 2" key="1">
    <citation type="submission" date="2021-06" db="EMBL/GenBank/DDBJ databases">
        <title>Caerostris extrusa draft genome.</title>
        <authorList>
            <person name="Kono N."/>
            <person name="Arakawa K."/>
        </authorList>
    </citation>
    <scope>NUCLEOTIDE SEQUENCE [LARGE SCALE GENOMIC DNA]</scope>
</reference>
<proteinExistence type="predicted"/>
<comment type="caution">
    <text evidence="1">The sequence shown here is derived from an EMBL/GenBank/DDBJ whole genome shotgun (WGS) entry which is preliminary data.</text>
</comment>